<dbReference type="AlphaFoldDB" id="Q0A693"/>
<proteinExistence type="predicted"/>
<protein>
    <recommendedName>
        <fullName evidence="5">Lipoprotein</fullName>
    </recommendedName>
</protein>
<evidence type="ECO:0000256" key="2">
    <source>
        <dbReference type="SAM" id="SignalP"/>
    </source>
</evidence>
<evidence type="ECO:0008006" key="5">
    <source>
        <dbReference type="Google" id="ProtNLM"/>
    </source>
</evidence>
<dbReference type="RefSeq" id="WP_011630038.1">
    <property type="nucleotide sequence ID" value="NC_008340.1"/>
</dbReference>
<organism evidence="3 4">
    <name type="scientific">Alkalilimnicola ehrlichii (strain ATCC BAA-1101 / DSM 17681 / MLHE-1)</name>
    <dbReference type="NCBI Taxonomy" id="187272"/>
    <lineage>
        <taxon>Bacteria</taxon>
        <taxon>Pseudomonadati</taxon>
        <taxon>Pseudomonadota</taxon>
        <taxon>Gammaproteobacteria</taxon>
        <taxon>Chromatiales</taxon>
        <taxon>Ectothiorhodospiraceae</taxon>
        <taxon>Alkalilimnicola</taxon>
    </lineage>
</organism>
<keyword evidence="4" id="KW-1185">Reference proteome</keyword>
<name>Q0A693_ALKEH</name>
<accession>Q0A693</accession>
<feature type="signal peptide" evidence="2">
    <location>
        <begin position="1"/>
        <end position="23"/>
    </location>
</feature>
<evidence type="ECO:0000313" key="3">
    <source>
        <dbReference type="EMBL" id="ABI57644.1"/>
    </source>
</evidence>
<dbReference type="Proteomes" id="UP000001962">
    <property type="component" value="Chromosome"/>
</dbReference>
<dbReference type="EMBL" id="CP000453">
    <property type="protein sequence ID" value="ABI57644.1"/>
    <property type="molecule type" value="Genomic_DNA"/>
</dbReference>
<evidence type="ECO:0000313" key="4">
    <source>
        <dbReference type="Proteomes" id="UP000001962"/>
    </source>
</evidence>
<reference evidence="4" key="1">
    <citation type="submission" date="2006-08" db="EMBL/GenBank/DDBJ databases">
        <title>Complete sequence of Alkalilimnicola ehrilichei MLHE-1.</title>
        <authorList>
            <person name="Copeland A."/>
            <person name="Lucas S."/>
            <person name="Lapidus A."/>
            <person name="Barry K."/>
            <person name="Detter J.C."/>
            <person name="Glavina del Rio T."/>
            <person name="Hammon N."/>
            <person name="Israni S."/>
            <person name="Dalin E."/>
            <person name="Tice H."/>
            <person name="Pitluck S."/>
            <person name="Sims D."/>
            <person name="Brettin T."/>
            <person name="Bruce D."/>
            <person name="Han C."/>
            <person name="Tapia R."/>
            <person name="Gilna P."/>
            <person name="Schmutz J."/>
            <person name="Larimer F."/>
            <person name="Land M."/>
            <person name="Hauser L."/>
            <person name="Kyrpides N."/>
            <person name="Mikhailova N."/>
            <person name="Oremland R.S."/>
            <person name="Hoeft S.E."/>
            <person name="Switzer-Blum J."/>
            <person name="Kulp T."/>
            <person name="King G."/>
            <person name="Tabita R."/>
            <person name="Witte B."/>
            <person name="Santini J.M."/>
            <person name="Basu P."/>
            <person name="Hollibaugh J.T."/>
            <person name="Xie G."/>
            <person name="Stolz J.F."/>
            <person name="Richardson P."/>
        </authorList>
    </citation>
    <scope>NUCLEOTIDE SEQUENCE [LARGE SCALE GENOMIC DNA]</scope>
    <source>
        <strain evidence="4">ATCC BAA-1101 / DSM 17681 / MLHE-1</strain>
    </source>
</reference>
<dbReference type="KEGG" id="aeh:Mlg_2302"/>
<feature type="region of interest" description="Disordered" evidence="1">
    <location>
        <begin position="29"/>
        <end position="49"/>
    </location>
</feature>
<sequence length="373" mass="40348">MKKKNTLTTPLMLSGLLVGSAFTLSGCVSSSSSSGDDATGPQHDSQGVFAAGAPLNNEQELDDVIAAANRAVGEDGVEQFLDELEGAIFVKSVDVAGASTTDDADRTTAARDRLRERAGRWRQEDAPDRVIAATVQQDDCPNGGHIVITSDSTENDRYERWDTTVAFHGCAVNTPSWGDVVVNGQLDETWEESWGDENFENYSVHFDITGSAAGGDLVLSGEEHWGIRARSGDVFFSEQVRIPRLEFLAGEHYIGFLDVDLNYVEREVEEQGTTRYPYEDHWSGRIGTSGMQGHIALDTPKTVAGPNYDACPTEGELTISGNGTASVLFGMDTGISNAEVALVINNALSQTWDDCDDFFDEFDLLEGIFHGGL</sequence>
<dbReference type="HOGENOM" id="CLU_741111_0_0_6"/>
<keyword evidence="2" id="KW-0732">Signal</keyword>
<evidence type="ECO:0000256" key="1">
    <source>
        <dbReference type="SAM" id="MobiDB-lite"/>
    </source>
</evidence>
<feature type="chain" id="PRO_5004167834" description="Lipoprotein" evidence="2">
    <location>
        <begin position="24"/>
        <end position="373"/>
    </location>
</feature>
<dbReference type="PROSITE" id="PS51257">
    <property type="entry name" value="PROKAR_LIPOPROTEIN"/>
    <property type="match status" value="1"/>
</dbReference>
<gene>
    <name evidence="3" type="ordered locus">Mlg_2302</name>
</gene>